<accession>A0ABT4XQS4</accession>
<keyword evidence="2" id="KW-1185">Reference proteome</keyword>
<proteinExistence type="predicted"/>
<protein>
    <submittedName>
        <fullName evidence="1">Uncharacterized protein</fullName>
    </submittedName>
</protein>
<reference evidence="1 2" key="1">
    <citation type="submission" date="2023-01" db="EMBL/GenBank/DDBJ databases">
        <title>Thalassococcus onchidii sp. nov., isolated from a marine invertebrate from the South China Sea.</title>
        <authorList>
            <person name="Xu S."/>
            <person name="Liu Z."/>
            <person name="Xu Y."/>
        </authorList>
    </citation>
    <scope>NUCLEOTIDE SEQUENCE [LARGE SCALE GENOMIC DNA]</scope>
    <source>
        <strain evidence="1 2">KCTC 32084</strain>
    </source>
</reference>
<evidence type="ECO:0000313" key="1">
    <source>
        <dbReference type="EMBL" id="MDA7424299.1"/>
    </source>
</evidence>
<sequence>MIAYEKARKSLRGILPLNAAYASDAVWMVLGVALSFARRAGRDCAVFGDAPAWQDLSVAERKALAACWRMVGPERQPANEVSRDYPFLAQQWQALEWAIDQMERAPDGLRLSRRRLRQSGMRQAQYSCAANAGQGDRPLHAQIAYVMDLAAALEARFGVQRPAMPDPCGFTLSVLEADETWLAANRDPDFWHVLLPTLVELCFVANFARQVLPVLDWMLAQPDCDQATAAAAFVLLDGPRLAPVEPGCVTGWEQEQQRQVLCQSITERAESGLYEGRWLLPSTLGLPDDLSARAGGAALPVALFGSPFTGREPETPYYVENGTIHLAMI</sequence>
<dbReference type="RefSeq" id="WP_271431660.1">
    <property type="nucleotide sequence ID" value="NZ_JAQIOY010000002.1"/>
</dbReference>
<dbReference type="Proteomes" id="UP001210720">
    <property type="component" value="Unassembled WGS sequence"/>
</dbReference>
<gene>
    <name evidence="1" type="ORF">PFY00_06140</name>
</gene>
<dbReference type="EMBL" id="JAQIOY010000002">
    <property type="protein sequence ID" value="MDA7424299.1"/>
    <property type="molecule type" value="Genomic_DNA"/>
</dbReference>
<organism evidence="1 2">
    <name type="scientific">Thalassococcus lentus</name>
    <dbReference type="NCBI Taxonomy" id="1210524"/>
    <lineage>
        <taxon>Bacteria</taxon>
        <taxon>Pseudomonadati</taxon>
        <taxon>Pseudomonadota</taxon>
        <taxon>Alphaproteobacteria</taxon>
        <taxon>Rhodobacterales</taxon>
        <taxon>Roseobacteraceae</taxon>
        <taxon>Thalassococcus</taxon>
    </lineage>
</organism>
<comment type="caution">
    <text evidence="1">The sequence shown here is derived from an EMBL/GenBank/DDBJ whole genome shotgun (WGS) entry which is preliminary data.</text>
</comment>
<name>A0ABT4XQS4_9RHOB</name>
<evidence type="ECO:0000313" key="2">
    <source>
        <dbReference type="Proteomes" id="UP001210720"/>
    </source>
</evidence>